<dbReference type="FunFam" id="1.20.1250.20:FF:000068">
    <property type="entry name" value="MFS general substrate transporter"/>
    <property type="match status" value="1"/>
</dbReference>
<evidence type="ECO:0000256" key="3">
    <source>
        <dbReference type="ARBA" id="ARBA00022692"/>
    </source>
</evidence>
<dbReference type="SUPFAM" id="SSF103473">
    <property type="entry name" value="MFS general substrate transporter"/>
    <property type="match status" value="1"/>
</dbReference>
<feature type="transmembrane region" description="Helical" evidence="6">
    <location>
        <begin position="144"/>
        <end position="167"/>
    </location>
</feature>
<dbReference type="InterPro" id="IPR011701">
    <property type="entry name" value="MFS"/>
</dbReference>
<feature type="transmembrane region" description="Helical" evidence="6">
    <location>
        <begin position="369"/>
        <end position="386"/>
    </location>
</feature>
<dbReference type="GO" id="GO:0022857">
    <property type="term" value="F:transmembrane transporter activity"/>
    <property type="evidence" value="ECO:0007669"/>
    <property type="project" value="InterPro"/>
</dbReference>
<evidence type="ECO:0000256" key="6">
    <source>
        <dbReference type="SAM" id="Phobius"/>
    </source>
</evidence>
<feature type="domain" description="Major facilitator superfamily (MFS) profile" evidence="7">
    <location>
        <begin position="53"/>
        <end position="465"/>
    </location>
</feature>
<dbReference type="OrthoDB" id="2962993at2759"/>
<keyword evidence="3 6" id="KW-0812">Transmembrane</keyword>
<comment type="subcellular location">
    <subcellularLocation>
        <location evidence="1">Membrane</location>
        <topology evidence="1">Multi-pass membrane protein</topology>
    </subcellularLocation>
</comment>
<feature type="transmembrane region" description="Helical" evidence="6">
    <location>
        <begin position="212"/>
        <end position="234"/>
    </location>
</feature>
<dbReference type="GO" id="GO:0016020">
    <property type="term" value="C:membrane"/>
    <property type="evidence" value="ECO:0007669"/>
    <property type="project" value="UniProtKB-SubCell"/>
</dbReference>
<keyword evidence="5 6" id="KW-0472">Membrane</keyword>
<keyword evidence="4 6" id="KW-1133">Transmembrane helix</keyword>
<feature type="transmembrane region" description="Helical" evidence="6">
    <location>
        <begin position="49"/>
        <end position="66"/>
    </location>
</feature>
<dbReference type="Proteomes" id="UP000813385">
    <property type="component" value="Unassembled WGS sequence"/>
</dbReference>
<organism evidence="8 9">
    <name type="scientific">Plectosphaerella cucumerina</name>
    <dbReference type="NCBI Taxonomy" id="40658"/>
    <lineage>
        <taxon>Eukaryota</taxon>
        <taxon>Fungi</taxon>
        <taxon>Dikarya</taxon>
        <taxon>Ascomycota</taxon>
        <taxon>Pezizomycotina</taxon>
        <taxon>Sordariomycetes</taxon>
        <taxon>Hypocreomycetidae</taxon>
        <taxon>Glomerellales</taxon>
        <taxon>Plectosphaerellaceae</taxon>
        <taxon>Plectosphaerella</taxon>
    </lineage>
</organism>
<dbReference type="PROSITE" id="PS50850">
    <property type="entry name" value="MFS"/>
    <property type="match status" value="1"/>
</dbReference>
<proteinExistence type="predicted"/>
<name>A0A8K0WYV7_9PEZI</name>
<gene>
    <name evidence="8" type="ORF">B0T11DRAFT_343038</name>
</gene>
<keyword evidence="9" id="KW-1185">Reference proteome</keyword>
<feature type="transmembrane region" description="Helical" evidence="6">
    <location>
        <begin position="437"/>
        <end position="458"/>
    </location>
</feature>
<dbReference type="FunFam" id="1.20.1250.20:FF:000034">
    <property type="entry name" value="MFS general substrate transporter"/>
    <property type="match status" value="1"/>
</dbReference>
<dbReference type="AlphaFoldDB" id="A0A8K0WYV7"/>
<evidence type="ECO:0000256" key="5">
    <source>
        <dbReference type="ARBA" id="ARBA00023136"/>
    </source>
</evidence>
<feature type="transmembrane region" description="Helical" evidence="6">
    <location>
        <begin position="86"/>
        <end position="104"/>
    </location>
</feature>
<protein>
    <submittedName>
        <fullName evidence="8">Major facilitator superfamily domain-containing protein</fullName>
    </submittedName>
</protein>
<sequence length="497" mass="55310">MEKDTGPDTSRDTMAEHVEKGNDSIENLEASLPPGGEDSLVVKKLIRRLDWTLLPFLALLYLLSFLDRTNIGNARLDTFEADLGMTGLAYNNALAIFFPFYVIAEVPVNILMKRFSPYMVIGAMMIAWGIVCTLMGIVQNYHGLLAARAVLGLTEGGLFPAVSYYITMWYRRHECGLRLAIFFSAATIAGAFGGLLARGVLEMRGVAGLEGWRWLFILEGIVTVLVAILAFRFVQDYPEKARCLNEEEREIIVTRLQLDRSSLANDFNIRYVKDAFLDWKIWTHCVITICVYTGVYSYSLFLPTIIRDLGYTAAQANLMTVPPFVLACTVCVAGGWYADRLQQRGIFMIVFLVTALIGLIMLISTSTVGVRYAGCFIAAAGIYPAVPQGVAWNGNNIGGSLKRGVGIAMHVGFGNISGIVSSYIFLTRDSPRFFRGLGTLCGLYVFALVLCVVMTAYLRYENRRRDRTHPAPDSYTDEQKALEREKGDNATFFRFTI</sequence>
<evidence type="ECO:0000256" key="1">
    <source>
        <dbReference type="ARBA" id="ARBA00004141"/>
    </source>
</evidence>
<evidence type="ECO:0000313" key="9">
    <source>
        <dbReference type="Proteomes" id="UP000813385"/>
    </source>
</evidence>
<evidence type="ECO:0000256" key="4">
    <source>
        <dbReference type="ARBA" id="ARBA00022989"/>
    </source>
</evidence>
<evidence type="ECO:0000313" key="8">
    <source>
        <dbReference type="EMBL" id="KAH7349847.1"/>
    </source>
</evidence>
<feature type="transmembrane region" description="Helical" evidence="6">
    <location>
        <begin position="407"/>
        <end position="425"/>
    </location>
</feature>
<evidence type="ECO:0000256" key="2">
    <source>
        <dbReference type="ARBA" id="ARBA00022448"/>
    </source>
</evidence>
<dbReference type="InterPro" id="IPR036259">
    <property type="entry name" value="MFS_trans_sf"/>
</dbReference>
<dbReference type="Gene3D" id="1.20.1250.20">
    <property type="entry name" value="MFS general substrate transporter like domains"/>
    <property type="match status" value="2"/>
</dbReference>
<feature type="transmembrane region" description="Helical" evidence="6">
    <location>
        <begin position="321"/>
        <end position="338"/>
    </location>
</feature>
<accession>A0A8K0WYV7</accession>
<keyword evidence="2" id="KW-0813">Transport</keyword>
<evidence type="ECO:0000259" key="7">
    <source>
        <dbReference type="PROSITE" id="PS50850"/>
    </source>
</evidence>
<dbReference type="Pfam" id="PF07690">
    <property type="entry name" value="MFS_1"/>
    <property type="match status" value="1"/>
</dbReference>
<dbReference type="PANTHER" id="PTHR43791:SF57">
    <property type="entry name" value="MAJOR FACILITATOR SUPERFAMILY (MFS) PROFILE DOMAIN-CONTAINING PROTEIN"/>
    <property type="match status" value="1"/>
</dbReference>
<comment type="caution">
    <text evidence="8">The sequence shown here is derived from an EMBL/GenBank/DDBJ whole genome shotgun (WGS) entry which is preliminary data.</text>
</comment>
<feature type="transmembrane region" description="Helical" evidence="6">
    <location>
        <begin position="281"/>
        <end position="301"/>
    </location>
</feature>
<dbReference type="PANTHER" id="PTHR43791">
    <property type="entry name" value="PERMEASE-RELATED"/>
    <property type="match status" value="1"/>
</dbReference>
<feature type="transmembrane region" description="Helical" evidence="6">
    <location>
        <begin position="179"/>
        <end position="200"/>
    </location>
</feature>
<feature type="transmembrane region" description="Helical" evidence="6">
    <location>
        <begin position="116"/>
        <end position="138"/>
    </location>
</feature>
<dbReference type="InterPro" id="IPR020846">
    <property type="entry name" value="MFS_dom"/>
</dbReference>
<reference evidence="8" key="1">
    <citation type="journal article" date="2021" name="Nat. Commun.">
        <title>Genetic determinants of endophytism in the Arabidopsis root mycobiome.</title>
        <authorList>
            <person name="Mesny F."/>
            <person name="Miyauchi S."/>
            <person name="Thiergart T."/>
            <person name="Pickel B."/>
            <person name="Atanasova L."/>
            <person name="Karlsson M."/>
            <person name="Huettel B."/>
            <person name="Barry K.W."/>
            <person name="Haridas S."/>
            <person name="Chen C."/>
            <person name="Bauer D."/>
            <person name="Andreopoulos W."/>
            <person name="Pangilinan J."/>
            <person name="LaButti K."/>
            <person name="Riley R."/>
            <person name="Lipzen A."/>
            <person name="Clum A."/>
            <person name="Drula E."/>
            <person name="Henrissat B."/>
            <person name="Kohler A."/>
            <person name="Grigoriev I.V."/>
            <person name="Martin F.M."/>
            <person name="Hacquard S."/>
        </authorList>
    </citation>
    <scope>NUCLEOTIDE SEQUENCE</scope>
    <source>
        <strain evidence="8">MPI-CAGE-AT-0016</strain>
    </source>
</reference>
<feature type="transmembrane region" description="Helical" evidence="6">
    <location>
        <begin position="345"/>
        <end position="363"/>
    </location>
</feature>
<dbReference type="EMBL" id="JAGPXD010000006">
    <property type="protein sequence ID" value="KAH7349847.1"/>
    <property type="molecule type" value="Genomic_DNA"/>
</dbReference>